<dbReference type="InterPro" id="IPR015422">
    <property type="entry name" value="PyrdxlP-dep_Trfase_small"/>
</dbReference>
<dbReference type="GO" id="GO:0008483">
    <property type="term" value="F:transaminase activity"/>
    <property type="evidence" value="ECO:0007669"/>
    <property type="project" value="InterPro"/>
</dbReference>
<evidence type="ECO:0000313" key="2">
    <source>
        <dbReference type="EMBL" id="AAD47623.1"/>
    </source>
</evidence>
<accession>Q9RC02</accession>
<dbReference type="SUPFAM" id="SSF53383">
    <property type="entry name" value="PLP-dependent transferases"/>
    <property type="match status" value="1"/>
</dbReference>
<name>Q9RC02_9PSED</name>
<keyword evidence="2" id="KW-0808">Transferase</keyword>
<dbReference type="AlphaFoldDB" id="Q9RC02"/>
<dbReference type="PANTHER" id="PTHR45688:SF13">
    <property type="entry name" value="ALANINE--GLYOXYLATE AMINOTRANSFERASE 2-LIKE"/>
    <property type="match status" value="1"/>
</dbReference>
<protein>
    <submittedName>
        <fullName evidence="2">Amino transferase-like protein</fullName>
    </submittedName>
</protein>
<dbReference type="PANTHER" id="PTHR45688">
    <property type="match status" value="1"/>
</dbReference>
<proteinExistence type="inferred from homology"/>
<dbReference type="InterPro" id="IPR005814">
    <property type="entry name" value="Aminotrans_3"/>
</dbReference>
<evidence type="ECO:0000256" key="1">
    <source>
        <dbReference type="ARBA" id="ARBA00008954"/>
    </source>
</evidence>
<reference evidence="2" key="1">
    <citation type="journal article" date="2001" name="Soil Biol. Biochem.">
        <title>Identification of genetic loci in a rhizosphere-inhabiting, species of Pseudomonas involved in expression of a phytoparasitic nematode ovicidal factor.</title>
        <authorList>
            <person name="Wechter W.P."/>
            <person name="Glandorf D.C.M."/>
            <person name="Derrick W.C."/>
            <person name="Leverentz B."/>
            <person name="Kluepfel D.A."/>
        </authorList>
    </citation>
    <scope>NUCLEOTIDE SEQUENCE</scope>
    <source>
        <strain evidence="2">BG33R</strain>
    </source>
</reference>
<dbReference type="Gene3D" id="3.90.1150.10">
    <property type="entry name" value="Aspartate Aminotransferase, domain 1"/>
    <property type="match status" value="1"/>
</dbReference>
<dbReference type="Pfam" id="PF00202">
    <property type="entry name" value="Aminotran_3"/>
    <property type="match status" value="1"/>
</dbReference>
<sequence>MGHFFWGFEEQGVVPDIITMAKGMGNGQPLGAVITRREIAEALEAEGYFFSSSGGSPVSCQIGMAVLDVMEEEKLWENAQVVGGHFKARLQALIDRHPLVGAVHGSGFYLGLELVRDRHTLEPATQETALLC</sequence>
<dbReference type="EMBL" id="AF153709">
    <property type="protein sequence ID" value="AAD47623.1"/>
    <property type="molecule type" value="Genomic_DNA"/>
</dbReference>
<comment type="similarity">
    <text evidence="1">Belongs to the class-III pyridoxal-phosphate-dependent aminotransferase family.</text>
</comment>
<organism evidence="2">
    <name type="scientific">Pseudomonas synxantha BG33R</name>
    <dbReference type="NCBI Taxonomy" id="96901"/>
    <lineage>
        <taxon>Bacteria</taxon>
        <taxon>Pseudomonadati</taxon>
        <taxon>Pseudomonadota</taxon>
        <taxon>Gammaproteobacteria</taxon>
        <taxon>Pseudomonadales</taxon>
        <taxon>Pseudomonadaceae</taxon>
        <taxon>Pseudomonas</taxon>
    </lineage>
</organism>
<dbReference type="InterPro" id="IPR015424">
    <property type="entry name" value="PyrdxlP-dep_Trfase"/>
</dbReference>
<dbReference type="GO" id="GO:0030170">
    <property type="term" value="F:pyridoxal phosphate binding"/>
    <property type="evidence" value="ECO:0007669"/>
    <property type="project" value="InterPro"/>
</dbReference>